<dbReference type="Gene3D" id="1.20.1730.10">
    <property type="entry name" value="Sodium/glucose cotransporter"/>
    <property type="match status" value="1"/>
</dbReference>
<feature type="transmembrane region" description="Helical" evidence="11">
    <location>
        <begin position="805"/>
        <end position="824"/>
    </location>
</feature>
<dbReference type="InterPro" id="IPR001734">
    <property type="entry name" value="Na/solute_symporter"/>
</dbReference>
<evidence type="ECO:0000256" key="10">
    <source>
        <dbReference type="ARBA" id="ARBA00023201"/>
    </source>
</evidence>
<keyword evidence="7" id="KW-0915">Sodium</keyword>
<keyword evidence="13" id="KW-1185">Reference proteome</keyword>
<keyword evidence="3" id="KW-0813">Transport</keyword>
<reference evidence="12 13" key="1">
    <citation type="submission" date="2018-05" db="EMBL/GenBank/DDBJ databases">
        <title>Chitinophaga sp. nov., isolated from rhizosphere soil of Alhagi.</title>
        <authorList>
            <person name="Liu Y."/>
        </authorList>
    </citation>
    <scope>NUCLEOTIDE SEQUENCE [LARGE SCALE GENOMIC DNA]</scope>
    <source>
        <strain evidence="12 13">T22</strain>
    </source>
</reference>
<comment type="similarity">
    <text evidence="2">Belongs to the sodium:solute symporter (SSF) (TC 2.A.21) family.</text>
</comment>
<dbReference type="Gene3D" id="2.120.10.80">
    <property type="entry name" value="Kelch-type beta propeller"/>
    <property type="match status" value="1"/>
</dbReference>
<feature type="transmembrane region" description="Helical" evidence="11">
    <location>
        <begin position="426"/>
        <end position="448"/>
    </location>
</feature>
<feature type="transmembrane region" description="Helical" evidence="11">
    <location>
        <begin position="759"/>
        <end position="776"/>
    </location>
</feature>
<feature type="transmembrane region" description="Helical" evidence="11">
    <location>
        <begin position="469"/>
        <end position="492"/>
    </location>
</feature>
<dbReference type="SMART" id="SM00612">
    <property type="entry name" value="Kelch"/>
    <property type="match status" value="1"/>
</dbReference>
<organism evidence="12 13">
    <name type="scientific">Chitinophaga alhagiae</name>
    <dbReference type="NCBI Taxonomy" id="2203219"/>
    <lineage>
        <taxon>Bacteria</taxon>
        <taxon>Pseudomonadati</taxon>
        <taxon>Bacteroidota</taxon>
        <taxon>Chitinophagia</taxon>
        <taxon>Chitinophagales</taxon>
        <taxon>Chitinophagaceae</taxon>
        <taxon>Chitinophaga</taxon>
    </lineage>
</organism>
<feature type="transmembrane region" description="Helical" evidence="11">
    <location>
        <begin position="359"/>
        <end position="379"/>
    </location>
</feature>
<protein>
    <recommendedName>
        <fullName evidence="14">Sodium:solute symporter</fullName>
    </recommendedName>
</protein>
<dbReference type="SUPFAM" id="SSF117281">
    <property type="entry name" value="Kelch motif"/>
    <property type="match status" value="1"/>
</dbReference>
<evidence type="ECO:0000313" key="12">
    <source>
        <dbReference type="EMBL" id="AWO00840.1"/>
    </source>
</evidence>
<keyword evidence="6 11" id="KW-1133">Transmembrane helix</keyword>
<dbReference type="PROSITE" id="PS50283">
    <property type="entry name" value="NA_SOLUT_SYMP_3"/>
    <property type="match status" value="1"/>
</dbReference>
<keyword evidence="9 11" id="KW-0472">Membrane</keyword>
<name>A0ABM6WA50_9BACT</name>
<proteinExistence type="inferred from homology"/>
<evidence type="ECO:0000256" key="3">
    <source>
        <dbReference type="ARBA" id="ARBA00022448"/>
    </source>
</evidence>
<evidence type="ECO:0000256" key="9">
    <source>
        <dbReference type="ARBA" id="ARBA00023136"/>
    </source>
</evidence>
<comment type="subcellular location">
    <subcellularLocation>
        <location evidence="1">Cell membrane</location>
        <topology evidence="1">Multi-pass membrane protein</topology>
    </subcellularLocation>
</comment>
<dbReference type="PANTHER" id="PTHR42985:SF40">
    <property type="entry name" value="LD47995P-RELATED"/>
    <property type="match status" value="1"/>
</dbReference>
<gene>
    <name evidence="12" type="ORF">DLD77_03575</name>
</gene>
<accession>A0ABM6WA50</accession>
<feature type="transmembrane region" description="Helical" evidence="11">
    <location>
        <begin position="530"/>
        <end position="553"/>
    </location>
</feature>
<dbReference type="EMBL" id="CP029600">
    <property type="protein sequence ID" value="AWO00840.1"/>
    <property type="molecule type" value="Genomic_DNA"/>
</dbReference>
<dbReference type="InterPro" id="IPR006652">
    <property type="entry name" value="Kelch_1"/>
</dbReference>
<evidence type="ECO:0000256" key="8">
    <source>
        <dbReference type="ARBA" id="ARBA00023065"/>
    </source>
</evidence>
<evidence type="ECO:0000256" key="2">
    <source>
        <dbReference type="ARBA" id="ARBA00006434"/>
    </source>
</evidence>
<evidence type="ECO:0000256" key="5">
    <source>
        <dbReference type="ARBA" id="ARBA00022692"/>
    </source>
</evidence>
<feature type="transmembrane region" description="Helical" evidence="11">
    <location>
        <begin position="725"/>
        <end position="747"/>
    </location>
</feature>
<feature type="transmembrane region" description="Helical" evidence="11">
    <location>
        <begin position="681"/>
        <end position="705"/>
    </location>
</feature>
<dbReference type="Pfam" id="PF00474">
    <property type="entry name" value="SSF"/>
    <property type="match status" value="1"/>
</dbReference>
<dbReference type="InterPro" id="IPR051163">
    <property type="entry name" value="Sodium:Solute_Symporter_SSF"/>
</dbReference>
<sequence length="849" mass="91253">MQIHRIGKILLPCIGLLLVMAAKAGAQGLVWSKGGELPVKEGLGHAAAGASNGVLLIAGGSNFDRPIREGGQKVVYDRIYIAKDGNTAEWQEAGRLPAPVANAAVVNLGSGLLVMGGTDGKTASDRMYLLYFKPSSGKVEIDTTFPRLPLPLVAPAAVNIGNHIYMAGGQRENNVPQHGFWRLDLSAGSDRVWEALPAWPGSGCFGAALAVQSNGERECIYLFGGKGPAGYLKDAFSYDVRHNRWKTIAALPGAAFYSAVAPLGQTHIMLFSGSDGHEADKAIDMGDSYHMSREVRAYHTITDTWTVFSTMPAGVAGAALVQWNNRLLLAGGELRPGVRTSGIQVATLQTIHPKSQFGWIDYTTLLFYLLGLGLMSFYFSRRKQNAGDYLLGSKNIPYWAAGISIMATQVSAIGFMSIPAKAYAVNWAYFAGVFTWFVAVPIVTRAYIPFIRKLNVASAYHYLEVRFNAGARLFAGSVFVLFQLARMGLVLYLPSLALAAVTPLDTVTCILIMGVLSTVYTVVGGIEAVIWIEVAQAILLLGGGIVCIILAIAGLKGGLSDFFVQGMADHKFSLGEMNWDFTSSTLIVILIGNIFIRLGNLTSDQAVVQRYMTTSDLRQAKRSVWTDVAVSIPWALVVYGLGTALYLYYKQHPDQLNPAIAADGILPMFIGQRAPAGLSGLIIAAIFAASMSTLEGSIHSVATIFTTDFYGRYKKNMTQQQAGNVAKIATVVLGSFATGLSLVLVFMDVNSILDVFQEVTGLFIGASTALFMLGIFTTRTNATGALIGAVSSGLILYLVKTMTPLSFWLYSAIGFLSCYVIGYLSSLVFPGRKALEGLTFYSINQLKEK</sequence>
<dbReference type="NCBIfam" id="TIGR00813">
    <property type="entry name" value="sss"/>
    <property type="match status" value="1"/>
</dbReference>
<dbReference type="InterPro" id="IPR038377">
    <property type="entry name" value="Na/Glc_symporter_sf"/>
</dbReference>
<feature type="transmembrane region" description="Helical" evidence="11">
    <location>
        <begin position="624"/>
        <end position="649"/>
    </location>
</feature>
<evidence type="ECO:0008006" key="14">
    <source>
        <dbReference type="Google" id="ProtNLM"/>
    </source>
</evidence>
<feature type="transmembrane region" description="Helical" evidence="11">
    <location>
        <begin position="498"/>
        <end position="523"/>
    </location>
</feature>
<feature type="transmembrane region" description="Helical" evidence="11">
    <location>
        <begin position="581"/>
        <end position="603"/>
    </location>
</feature>
<dbReference type="RefSeq" id="WP_119076709.1">
    <property type="nucleotide sequence ID" value="NZ_CP029600.1"/>
</dbReference>
<feature type="transmembrane region" description="Helical" evidence="11">
    <location>
        <begin position="783"/>
        <end position="799"/>
    </location>
</feature>
<evidence type="ECO:0000256" key="4">
    <source>
        <dbReference type="ARBA" id="ARBA00022475"/>
    </source>
</evidence>
<evidence type="ECO:0000256" key="7">
    <source>
        <dbReference type="ARBA" id="ARBA00023053"/>
    </source>
</evidence>
<dbReference type="PANTHER" id="PTHR42985">
    <property type="entry name" value="SODIUM-COUPLED MONOCARBOXYLATE TRANSPORTER"/>
    <property type="match status" value="1"/>
</dbReference>
<feature type="transmembrane region" description="Helical" evidence="11">
    <location>
        <begin position="399"/>
        <end position="420"/>
    </location>
</feature>
<dbReference type="InterPro" id="IPR015915">
    <property type="entry name" value="Kelch-typ_b-propeller"/>
</dbReference>
<dbReference type="CDD" id="cd11495">
    <property type="entry name" value="SLC5sbd_NIS-like_u3"/>
    <property type="match status" value="1"/>
</dbReference>
<keyword evidence="5 11" id="KW-0812">Transmembrane</keyword>
<keyword evidence="4" id="KW-1003">Cell membrane</keyword>
<dbReference type="Proteomes" id="UP000246099">
    <property type="component" value="Chromosome"/>
</dbReference>
<keyword evidence="10" id="KW-0739">Sodium transport</keyword>
<evidence type="ECO:0000256" key="1">
    <source>
        <dbReference type="ARBA" id="ARBA00004651"/>
    </source>
</evidence>
<keyword evidence="8" id="KW-0406">Ion transport</keyword>
<evidence type="ECO:0000313" key="13">
    <source>
        <dbReference type="Proteomes" id="UP000246099"/>
    </source>
</evidence>
<evidence type="ECO:0000256" key="11">
    <source>
        <dbReference type="SAM" id="Phobius"/>
    </source>
</evidence>
<evidence type="ECO:0000256" key="6">
    <source>
        <dbReference type="ARBA" id="ARBA00022989"/>
    </source>
</evidence>
<dbReference type="Pfam" id="PF24681">
    <property type="entry name" value="Kelch_KLHDC2_KLHL20_DRC7"/>
    <property type="match status" value="1"/>
</dbReference>